<comment type="caution">
    <text evidence="1">The sequence shown here is derived from an EMBL/GenBank/DDBJ whole genome shotgun (WGS) entry which is preliminary data.</text>
</comment>
<protein>
    <submittedName>
        <fullName evidence="1">Uncharacterized protein</fullName>
    </submittedName>
</protein>
<evidence type="ECO:0000313" key="1">
    <source>
        <dbReference type="EMBL" id="KAL2490703.1"/>
    </source>
</evidence>
<name>A0ABD1RSH3_9LAMI</name>
<proteinExistence type="predicted"/>
<evidence type="ECO:0000313" key="2">
    <source>
        <dbReference type="Proteomes" id="UP001604336"/>
    </source>
</evidence>
<dbReference type="EMBL" id="JBFOLK010000008">
    <property type="protein sequence ID" value="KAL2490703.1"/>
    <property type="molecule type" value="Genomic_DNA"/>
</dbReference>
<gene>
    <name evidence="1" type="ORF">Adt_26331</name>
</gene>
<keyword evidence="2" id="KW-1185">Reference proteome</keyword>
<sequence>MHRTTINDARAQILYHLTHGRKIDLRSYIYTQMCTLGFQTDKKNTTIFISLISGICKEARVQISVVEPVMKAKGPINLCALKNARRHTTQVVEAAPAAEE</sequence>
<dbReference type="AlphaFoldDB" id="A0ABD1RSH3"/>
<organism evidence="1 2">
    <name type="scientific">Abeliophyllum distichum</name>
    <dbReference type="NCBI Taxonomy" id="126358"/>
    <lineage>
        <taxon>Eukaryota</taxon>
        <taxon>Viridiplantae</taxon>
        <taxon>Streptophyta</taxon>
        <taxon>Embryophyta</taxon>
        <taxon>Tracheophyta</taxon>
        <taxon>Spermatophyta</taxon>
        <taxon>Magnoliopsida</taxon>
        <taxon>eudicotyledons</taxon>
        <taxon>Gunneridae</taxon>
        <taxon>Pentapetalae</taxon>
        <taxon>asterids</taxon>
        <taxon>lamiids</taxon>
        <taxon>Lamiales</taxon>
        <taxon>Oleaceae</taxon>
        <taxon>Forsythieae</taxon>
        <taxon>Abeliophyllum</taxon>
    </lineage>
</organism>
<dbReference type="Proteomes" id="UP001604336">
    <property type="component" value="Unassembled WGS sequence"/>
</dbReference>
<accession>A0ABD1RSH3</accession>
<reference evidence="2" key="1">
    <citation type="submission" date="2024-07" db="EMBL/GenBank/DDBJ databases">
        <title>Two chromosome-level genome assemblies of Korean endemic species Abeliophyllum distichum and Forsythia ovata (Oleaceae).</title>
        <authorList>
            <person name="Jang H."/>
        </authorList>
    </citation>
    <scope>NUCLEOTIDE SEQUENCE [LARGE SCALE GENOMIC DNA]</scope>
</reference>